<protein>
    <submittedName>
        <fullName evidence="3">Molybdopterin/thiamine biosynthesis adenylyltransferase</fullName>
    </submittedName>
</protein>
<organism evidence="3 4">
    <name type="scientific">Sediminihabitans luteus</name>
    <dbReference type="NCBI Taxonomy" id="1138585"/>
    <lineage>
        <taxon>Bacteria</taxon>
        <taxon>Bacillati</taxon>
        <taxon>Actinomycetota</taxon>
        <taxon>Actinomycetes</taxon>
        <taxon>Micrococcales</taxon>
        <taxon>Cellulomonadaceae</taxon>
        <taxon>Sediminihabitans</taxon>
    </lineage>
</organism>
<dbReference type="OrthoDB" id="4426339at2"/>
<keyword evidence="4" id="KW-1185">Reference proteome</keyword>
<sequence length="367" mass="37748">MSTIPAVEPSPAVPVAAAGPPSHAARQAPPTQLTGRLRQGTVLLRSAESQVQVGLDPRWAVRLDGVRQHELAWLQRVALGTRTAERAALELGVTPERAAHVWAALRDGGLVVDDHPADVDGSRSADLRSLCQLREDGQGQAVLTARALRHVGVSGLGRLGLAIATALATAGVGRIVLDDLGVVQSTDVGLGGYDAQDVGTPRVRAAERHVTRTSQATCSTTVDRPLDALVVVDQWATDAARHARATGDGVPVLSALVGEAGVTVGPLAVPGRTACLRCIELAHQDADPGWPAVAAQLRERGRLEATTETTTCATAAGIAAAQVLVLLDGGLPSTASRVVEVLAPEAVPRTTDVAPHPACGCGAITGR</sequence>
<feature type="compositionally biased region" description="Low complexity" evidence="1">
    <location>
        <begin position="1"/>
        <end position="25"/>
    </location>
</feature>
<dbReference type="EMBL" id="PGFE01000001">
    <property type="protein sequence ID" value="PJJ77096.1"/>
    <property type="molecule type" value="Genomic_DNA"/>
</dbReference>
<keyword evidence="3" id="KW-0548">Nucleotidyltransferase</keyword>
<dbReference type="InterPro" id="IPR035985">
    <property type="entry name" value="Ubiquitin-activating_enz"/>
</dbReference>
<dbReference type="AlphaFoldDB" id="A0A2M9CYT2"/>
<dbReference type="SUPFAM" id="SSF69572">
    <property type="entry name" value="Activating enzymes of the ubiquitin-like proteins"/>
    <property type="match status" value="1"/>
</dbReference>
<proteinExistence type="predicted"/>
<feature type="domain" description="THIF-type NAD/FAD binding fold" evidence="2">
    <location>
        <begin position="150"/>
        <end position="353"/>
    </location>
</feature>
<dbReference type="Pfam" id="PF00899">
    <property type="entry name" value="ThiF"/>
    <property type="match status" value="1"/>
</dbReference>
<feature type="region of interest" description="Disordered" evidence="1">
    <location>
        <begin position="1"/>
        <end position="31"/>
    </location>
</feature>
<evidence type="ECO:0000259" key="2">
    <source>
        <dbReference type="Pfam" id="PF00899"/>
    </source>
</evidence>
<evidence type="ECO:0000313" key="3">
    <source>
        <dbReference type="EMBL" id="PJJ77096.1"/>
    </source>
</evidence>
<dbReference type="RefSeq" id="WP_100421540.1">
    <property type="nucleotide sequence ID" value="NZ_BOOX01000016.1"/>
</dbReference>
<comment type="caution">
    <text evidence="3">The sequence shown here is derived from an EMBL/GenBank/DDBJ whole genome shotgun (WGS) entry which is preliminary data.</text>
</comment>
<accession>A0A2M9CYT2</accession>
<evidence type="ECO:0000256" key="1">
    <source>
        <dbReference type="SAM" id="MobiDB-lite"/>
    </source>
</evidence>
<dbReference type="GO" id="GO:0008641">
    <property type="term" value="F:ubiquitin-like modifier activating enzyme activity"/>
    <property type="evidence" value="ECO:0007669"/>
    <property type="project" value="InterPro"/>
</dbReference>
<dbReference type="GO" id="GO:0016779">
    <property type="term" value="F:nucleotidyltransferase activity"/>
    <property type="evidence" value="ECO:0007669"/>
    <property type="project" value="UniProtKB-KW"/>
</dbReference>
<dbReference type="InterPro" id="IPR000594">
    <property type="entry name" value="ThiF_NAD_FAD-bd"/>
</dbReference>
<keyword evidence="3" id="KW-0808">Transferase</keyword>
<dbReference type="Gene3D" id="3.40.50.720">
    <property type="entry name" value="NAD(P)-binding Rossmann-like Domain"/>
    <property type="match status" value="1"/>
</dbReference>
<evidence type="ECO:0000313" key="4">
    <source>
        <dbReference type="Proteomes" id="UP000231693"/>
    </source>
</evidence>
<reference evidence="3 4" key="1">
    <citation type="submission" date="2017-11" db="EMBL/GenBank/DDBJ databases">
        <title>Genomic Encyclopedia of Archaeal and Bacterial Type Strains, Phase II (KMG-II): From Individual Species to Whole Genera.</title>
        <authorList>
            <person name="Goeker M."/>
        </authorList>
    </citation>
    <scope>NUCLEOTIDE SEQUENCE [LARGE SCALE GENOMIC DNA]</scope>
    <source>
        <strain evidence="3 4">DSM 25478</strain>
    </source>
</reference>
<gene>
    <name evidence="3" type="ORF">CLV28_0309</name>
</gene>
<dbReference type="Proteomes" id="UP000231693">
    <property type="component" value="Unassembled WGS sequence"/>
</dbReference>
<name>A0A2M9CYT2_9CELL</name>